<proteinExistence type="predicted"/>
<evidence type="ECO:0000313" key="2">
    <source>
        <dbReference type="EMBL" id="OAI08251.1"/>
    </source>
</evidence>
<keyword evidence="1" id="KW-1133">Transmembrane helix</keyword>
<reference evidence="2 3" key="1">
    <citation type="submission" date="2016-03" db="EMBL/GenBank/DDBJ databases">
        <authorList>
            <person name="Ploux O."/>
        </authorList>
    </citation>
    <scope>NUCLEOTIDE SEQUENCE [LARGE SCALE GENOMIC DNA]</scope>
    <source>
        <strain evidence="2 3">R-45363</strain>
    </source>
</reference>
<dbReference type="RefSeq" id="WP_064007182.1">
    <property type="nucleotide sequence ID" value="NZ_LUUG01000046.1"/>
</dbReference>
<dbReference type="Proteomes" id="UP000078090">
    <property type="component" value="Unassembled WGS sequence"/>
</dbReference>
<comment type="caution">
    <text evidence="2">The sequence shown here is derived from an EMBL/GenBank/DDBJ whole genome shotgun (WGS) entry which is preliminary data.</text>
</comment>
<evidence type="ECO:0000313" key="3">
    <source>
        <dbReference type="Proteomes" id="UP000078090"/>
    </source>
</evidence>
<feature type="transmembrane region" description="Helical" evidence="1">
    <location>
        <begin position="70"/>
        <end position="95"/>
    </location>
</feature>
<keyword evidence="1" id="KW-0472">Membrane</keyword>
<organism evidence="2 3">
    <name type="scientific">Methylomonas methanica</name>
    <dbReference type="NCBI Taxonomy" id="421"/>
    <lineage>
        <taxon>Bacteria</taxon>
        <taxon>Pseudomonadati</taxon>
        <taxon>Pseudomonadota</taxon>
        <taxon>Gammaproteobacteria</taxon>
        <taxon>Methylococcales</taxon>
        <taxon>Methylococcaceae</taxon>
        <taxon>Methylomonas</taxon>
    </lineage>
</organism>
<dbReference type="OrthoDB" id="7058107at2"/>
<gene>
    <name evidence="2" type="ORF">A1332_07915</name>
</gene>
<feature type="transmembrane region" description="Helical" evidence="1">
    <location>
        <begin position="168"/>
        <end position="190"/>
    </location>
</feature>
<dbReference type="AlphaFoldDB" id="A0A177MRG3"/>
<dbReference type="EMBL" id="LUUG01000046">
    <property type="protein sequence ID" value="OAI08251.1"/>
    <property type="molecule type" value="Genomic_DNA"/>
</dbReference>
<name>A0A177MRG3_METMH</name>
<protein>
    <submittedName>
        <fullName evidence="2">Uncharacterized protein</fullName>
    </submittedName>
</protein>
<keyword evidence="1" id="KW-0812">Transmembrane</keyword>
<sequence length="216" mass="24515">MVNTDFDPKDLTKEKSLWDVYIESRKIPSSRFNDLTTLAVATLLILNAYLTKTPINELLELVRKSSDTGLSVSLSTLGFLVSGFTIFATISQPALSIKMSEIRHPESGLSTLKHNYFIFLRVFIYYIAFAFFCLLITMFGHQGGLVALAVSYFDCIPLLKPVLVKMSYILLFTGYFYLLIQLKSFIFNIYHAVMTALRWKAEGYDEEEGNQNTPSP</sequence>
<accession>A0A177MRG3</accession>
<evidence type="ECO:0000256" key="1">
    <source>
        <dbReference type="SAM" id="Phobius"/>
    </source>
</evidence>
<feature type="transmembrane region" description="Helical" evidence="1">
    <location>
        <begin position="116"/>
        <end position="139"/>
    </location>
</feature>